<dbReference type="InterPro" id="IPR052729">
    <property type="entry name" value="Acyl/Acetyltrans_Enzymes"/>
</dbReference>
<dbReference type="InterPro" id="IPR000182">
    <property type="entry name" value="GNAT_dom"/>
</dbReference>
<dbReference type="SUPFAM" id="SSF55729">
    <property type="entry name" value="Acyl-CoA N-acyltransferases (Nat)"/>
    <property type="match status" value="1"/>
</dbReference>
<accession>A0A9Q2NEY7</accession>
<dbReference type="PROSITE" id="PS51186">
    <property type="entry name" value="GNAT"/>
    <property type="match status" value="1"/>
</dbReference>
<name>A0A9Q2NEY7_9RHOB</name>
<dbReference type="EMBL" id="JAFBWN010000001">
    <property type="protein sequence ID" value="MBM2353279.1"/>
    <property type="molecule type" value="Genomic_DNA"/>
</dbReference>
<dbReference type="PANTHER" id="PTHR47237">
    <property type="entry name" value="SLL0310 PROTEIN"/>
    <property type="match status" value="1"/>
</dbReference>
<dbReference type="Pfam" id="PF18014">
    <property type="entry name" value="Acetyltransf_18"/>
    <property type="match status" value="1"/>
</dbReference>
<reference evidence="2" key="1">
    <citation type="submission" date="2021-01" db="EMBL/GenBank/DDBJ databases">
        <title>Diatom-associated Roseobacters Show Island Model of Population Structure.</title>
        <authorList>
            <person name="Qu L."/>
            <person name="Feng X."/>
            <person name="Chen Y."/>
            <person name="Li L."/>
            <person name="Wang X."/>
            <person name="Hu Z."/>
            <person name="Wang H."/>
            <person name="Luo H."/>
        </authorList>
    </citation>
    <scope>NUCLEOTIDE SEQUENCE</scope>
    <source>
        <strain evidence="2">SM26-45</strain>
    </source>
</reference>
<dbReference type="RefSeq" id="WP_231032409.1">
    <property type="nucleotide sequence ID" value="NZ_JAJNGX010000001.1"/>
</dbReference>
<dbReference type="PANTHER" id="PTHR47237:SF2">
    <property type="entry name" value="BLL4206 PROTEIN"/>
    <property type="match status" value="1"/>
</dbReference>
<evidence type="ECO:0000259" key="1">
    <source>
        <dbReference type="PROSITE" id="PS51186"/>
    </source>
</evidence>
<dbReference type="Gene3D" id="3.40.630.90">
    <property type="match status" value="1"/>
</dbReference>
<sequence length="326" mass="35552">MQAKSGTMNEQMVKRSSGSATSAARYKAFMSRSMPADEERLMLDTYEATIRPITLADRPLMHELTVAVFWPHRAHDLDAFLSLGKGYIALDEIGRPIGSAMYFPMGSDFAMCGMMVTTPRLQALGAGRRLLRRILKDCEGLDLRLSATKSGFSLYESAGFETVGAIWQQQGVARPIHMPELAQGLTLRPLEASDRGAIHALDSYAYGASRPEVLDAMIHLSTGVVVERDGAVCGFAMMRPFGKGIVIGPVVAEDDQMAMCLCAPLIQQCEGRFVRLDTPQQSEHFKAFLSAAGMGVYDTVTEMHLGGFRRATENAQTYGLSSHSLG</sequence>
<dbReference type="Gene3D" id="3.40.630.30">
    <property type="match status" value="1"/>
</dbReference>
<feature type="domain" description="N-acetyltransferase" evidence="1">
    <location>
        <begin position="48"/>
        <end position="183"/>
    </location>
</feature>
<dbReference type="CDD" id="cd04301">
    <property type="entry name" value="NAT_SF"/>
    <property type="match status" value="1"/>
</dbReference>
<dbReference type="Pfam" id="PF13673">
    <property type="entry name" value="Acetyltransf_10"/>
    <property type="match status" value="1"/>
</dbReference>
<dbReference type="AlphaFoldDB" id="A0A9Q2NEY7"/>
<evidence type="ECO:0000313" key="2">
    <source>
        <dbReference type="EMBL" id="MBM2353279.1"/>
    </source>
</evidence>
<evidence type="ECO:0000313" key="3">
    <source>
        <dbReference type="Proteomes" id="UP000809337"/>
    </source>
</evidence>
<dbReference type="Proteomes" id="UP000809337">
    <property type="component" value="Unassembled WGS sequence"/>
</dbReference>
<proteinExistence type="predicted"/>
<organism evidence="2 3">
    <name type="scientific">Pseudosulfitobacter pseudonitzschiae</name>
    <dbReference type="NCBI Taxonomy" id="1402135"/>
    <lineage>
        <taxon>Bacteria</taxon>
        <taxon>Pseudomonadati</taxon>
        <taxon>Pseudomonadota</taxon>
        <taxon>Alphaproteobacteria</taxon>
        <taxon>Rhodobacterales</taxon>
        <taxon>Roseobacteraceae</taxon>
        <taxon>Pseudosulfitobacter</taxon>
    </lineage>
</organism>
<gene>
    <name evidence="2" type="ORF">JQX14_01930</name>
</gene>
<comment type="caution">
    <text evidence="2">The sequence shown here is derived from an EMBL/GenBank/DDBJ whole genome shotgun (WGS) entry which is preliminary data.</text>
</comment>
<dbReference type="InterPro" id="IPR041496">
    <property type="entry name" value="YitH/HolE_GNAT"/>
</dbReference>
<dbReference type="GO" id="GO:0016747">
    <property type="term" value="F:acyltransferase activity, transferring groups other than amino-acyl groups"/>
    <property type="evidence" value="ECO:0007669"/>
    <property type="project" value="InterPro"/>
</dbReference>
<protein>
    <submittedName>
        <fullName evidence="2">GNAT family N-acetyltransferase</fullName>
    </submittedName>
</protein>
<dbReference type="InterPro" id="IPR016181">
    <property type="entry name" value="Acyl_CoA_acyltransferase"/>
</dbReference>